<dbReference type="Proteomes" id="UP000181901">
    <property type="component" value="Unassembled WGS sequence"/>
</dbReference>
<dbReference type="PANTHER" id="PTHR43196">
    <property type="entry name" value="SULFATE ADENYLYLTRANSFERASE SUBUNIT 2"/>
    <property type="match status" value="1"/>
</dbReference>
<dbReference type="InterPro" id="IPR014729">
    <property type="entry name" value="Rossmann-like_a/b/a_fold"/>
</dbReference>
<dbReference type="OrthoDB" id="9772604at2"/>
<dbReference type="PANTHER" id="PTHR43196:SF1">
    <property type="entry name" value="SULFATE ADENYLYLTRANSFERASE SUBUNIT 2"/>
    <property type="match status" value="1"/>
</dbReference>
<keyword evidence="3" id="KW-1185">Reference proteome</keyword>
<organism evidence="2 3">
    <name type="scientific">Pseudodesulfovibrio hydrargyri</name>
    <dbReference type="NCBI Taxonomy" id="2125990"/>
    <lineage>
        <taxon>Bacteria</taxon>
        <taxon>Pseudomonadati</taxon>
        <taxon>Thermodesulfobacteriota</taxon>
        <taxon>Desulfovibrionia</taxon>
        <taxon>Desulfovibrionales</taxon>
        <taxon>Desulfovibrionaceae</taxon>
    </lineage>
</organism>
<dbReference type="InterPro" id="IPR050128">
    <property type="entry name" value="Sulfate_adenylyltrnsfr_sub2"/>
</dbReference>
<feature type="domain" description="Phosphoadenosine phosphosulphate reductase" evidence="1">
    <location>
        <begin position="33"/>
        <end position="200"/>
    </location>
</feature>
<name>A0A1J5NGA2_9BACT</name>
<dbReference type="AlphaFoldDB" id="A0A1J5NGA2"/>
<dbReference type="EMBL" id="LKAQ01000004">
    <property type="protein sequence ID" value="OIQ50729.1"/>
    <property type="molecule type" value="Genomic_DNA"/>
</dbReference>
<dbReference type="RefSeq" id="WP_071546139.1">
    <property type="nucleotide sequence ID" value="NZ_LKAQ01000004.1"/>
</dbReference>
<keyword evidence="2" id="KW-0560">Oxidoreductase</keyword>
<gene>
    <name evidence="2" type="primary">cysH</name>
    <name evidence="2" type="ORF">BerOc1_02671</name>
</gene>
<dbReference type="EC" id="1.8.4.8" evidence="2"/>
<dbReference type="SUPFAM" id="SSF52402">
    <property type="entry name" value="Adenine nucleotide alpha hydrolases-like"/>
    <property type="match status" value="1"/>
</dbReference>
<sequence length="229" mass="25401">MPTLDEKILHSEKLLSDLLDQALAGDGPARVRVAWTGGKDSTVALFIWKMLVEHAGAGPVRAVTLDTGCKFPEVLAFRDRMTVEWGVDLCIARPEVSLEGYPLAVDPLRCCRELKVEPLKKALRATRTTHLLTGIRRDEHPDRAGRLESEARTDPDHTLVNPLLDWTETDIWAFHARFGLPHCELYDRGYRSLGCKPCTTLPDGQGGERSGRARSKEAVLSALTGLGYF</sequence>
<dbReference type="Gene3D" id="3.40.50.620">
    <property type="entry name" value="HUPs"/>
    <property type="match status" value="1"/>
</dbReference>
<protein>
    <submittedName>
        <fullName evidence="2">Phosphoadenosine phosphosulfate reductase</fullName>
        <ecNumber evidence="2">1.8.4.8</ecNumber>
    </submittedName>
</protein>
<evidence type="ECO:0000259" key="1">
    <source>
        <dbReference type="Pfam" id="PF01507"/>
    </source>
</evidence>
<proteinExistence type="predicted"/>
<dbReference type="GO" id="GO:0004604">
    <property type="term" value="F:phosphoadenylyl-sulfate reductase (thioredoxin) activity"/>
    <property type="evidence" value="ECO:0007669"/>
    <property type="project" value="UniProtKB-EC"/>
</dbReference>
<dbReference type="Pfam" id="PF01507">
    <property type="entry name" value="PAPS_reduct"/>
    <property type="match status" value="1"/>
</dbReference>
<evidence type="ECO:0000313" key="2">
    <source>
        <dbReference type="EMBL" id="OIQ50729.1"/>
    </source>
</evidence>
<accession>A0A1J5NGA2</accession>
<reference evidence="2 3" key="1">
    <citation type="submission" date="2015-09" db="EMBL/GenBank/DDBJ databases">
        <title>Genome of Desulfovibrio dechloracetivorans BerOc1, a mercury methylating strain isolated from highly hydrocarbons and metals contaminated coastal sediments.</title>
        <authorList>
            <person name="Goni Urriza M."/>
            <person name="Gassie C."/>
            <person name="Bouchez O."/>
            <person name="Klopp C."/>
            <person name="Ranchou-Peyruse A."/>
            <person name="Remy G."/>
        </authorList>
    </citation>
    <scope>NUCLEOTIDE SEQUENCE [LARGE SCALE GENOMIC DNA]</scope>
    <source>
        <strain evidence="2 3">BerOc1</strain>
    </source>
</reference>
<comment type="caution">
    <text evidence="2">The sequence shown here is derived from an EMBL/GenBank/DDBJ whole genome shotgun (WGS) entry which is preliminary data.</text>
</comment>
<dbReference type="InterPro" id="IPR002500">
    <property type="entry name" value="PAPS_reduct_dom"/>
</dbReference>
<evidence type="ECO:0000313" key="3">
    <source>
        <dbReference type="Proteomes" id="UP000181901"/>
    </source>
</evidence>